<gene>
    <name evidence="2" type="ORF">C9374_004963</name>
</gene>
<sequence length="107" mass="12368">MSLIRRGASVLFARGKFYATPILRGQTANQDKESSEEEKYAAKHDYELLMKWAAQQGKKMEVKTEEVKKEVREEIAKHNKQNVDEITQLKEQVAELKSMLSKALEKK</sequence>
<comment type="caution">
    <text evidence="2">The sequence shown here is derived from an EMBL/GenBank/DDBJ whole genome shotgun (WGS) entry which is preliminary data.</text>
</comment>
<keyword evidence="1" id="KW-0175">Coiled coil</keyword>
<evidence type="ECO:0000256" key="1">
    <source>
        <dbReference type="SAM" id="Coils"/>
    </source>
</evidence>
<keyword evidence="3" id="KW-1185">Reference proteome</keyword>
<dbReference type="GeneID" id="68097418"/>
<dbReference type="Proteomes" id="UP000816034">
    <property type="component" value="Unassembled WGS sequence"/>
</dbReference>
<evidence type="ECO:0008006" key="4">
    <source>
        <dbReference type="Google" id="ProtNLM"/>
    </source>
</evidence>
<dbReference type="EMBL" id="PYSW02000022">
    <property type="protein sequence ID" value="KAG2382996.1"/>
    <property type="molecule type" value="Genomic_DNA"/>
</dbReference>
<protein>
    <recommendedName>
        <fullName evidence="4">Mitochondrial ATPase inhibitor</fullName>
    </recommendedName>
</protein>
<reference evidence="2 3" key="1">
    <citation type="journal article" date="2018" name="BMC Genomics">
        <title>The genome of Naegleria lovaniensis, the basis for a comparative approach to unravel pathogenicity factors of the human pathogenic amoeba N. fowleri.</title>
        <authorList>
            <person name="Liechti N."/>
            <person name="Schurch N."/>
            <person name="Bruggmann R."/>
            <person name="Wittwer M."/>
        </authorList>
    </citation>
    <scope>NUCLEOTIDE SEQUENCE [LARGE SCALE GENOMIC DNA]</scope>
    <source>
        <strain evidence="2 3">ATCC 30569</strain>
    </source>
</reference>
<organism evidence="2 3">
    <name type="scientific">Naegleria lovaniensis</name>
    <name type="common">Amoeba</name>
    <dbReference type="NCBI Taxonomy" id="51637"/>
    <lineage>
        <taxon>Eukaryota</taxon>
        <taxon>Discoba</taxon>
        <taxon>Heterolobosea</taxon>
        <taxon>Tetramitia</taxon>
        <taxon>Eutetramitia</taxon>
        <taxon>Vahlkampfiidae</taxon>
        <taxon>Naegleria</taxon>
    </lineage>
</organism>
<feature type="coiled-coil region" evidence="1">
    <location>
        <begin position="61"/>
        <end position="106"/>
    </location>
</feature>
<proteinExistence type="predicted"/>
<name>A0AA88GL59_NAELO</name>
<evidence type="ECO:0000313" key="2">
    <source>
        <dbReference type="EMBL" id="KAG2382996.1"/>
    </source>
</evidence>
<dbReference type="RefSeq" id="XP_044548675.1">
    <property type="nucleotide sequence ID" value="XM_044694660.1"/>
</dbReference>
<evidence type="ECO:0000313" key="3">
    <source>
        <dbReference type="Proteomes" id="UP000816034"/>
    </source>
</evidence>
<accession>A0AA88GL59</accession>
<dbReference type="AlphaFoldDB" id="A0AA88GL59"/>